<sequence>MWCCSAVDVYVSNPHGEDTENVKGCFISGCTGGTLSRKITPKTAPPKEKKKIVVPSPYMFMHIDDHVRKKTVRTGAPVTSSPKSQDIILEEVEENDYPKATPVDVAKNVKSLVTYLVGPCKSDIEKVRAFYYWICNNIGFDRKYVYPKRESPNDPNVILRHGTAASSEGYTNLFSALCRSVSIPVKKLKGYVKDTKFDPEEPFTQLDEPEHAWNAVYVGHDWRFVDCAWGAGFEDEEGIYHRRYEEFWFMTDPENFINDHFPYLRNDPMSSEMWQLLKRPVSLEEYNKTVRVEAVTKDWGVEFSHREPIIVFRKELHIIVKTTIVPIMQITATLDTSDKVNMDAYVATFRDSEDHYKILVRPPSPGVYILKLAGKREGDTAPRTPGLVKYILKCTDINNLVKTFPFSYTAAQTFQVCILEPTYRDLEPNAPIKFRIASPFLGDVFIEDIVLEKIDDYTWEGEILTPKKSGQYLVVYGTTSETADHRRKQPLYKFNIL</sequence>
<dbReference type="GO" id="GO:0005737">
    <property type="term" value="C:cytoplasm"/>
    <property type="evidence" value="ECO:0007669"/>
    <property type="project" value="TreeGrafter"/>
</dbReference>
<evidence type="ECO:0000313" key="4">
    <source>
        <dbReference type="Proteomes" id="UP000828390"/>
    </source>
</evidence>
<comment type="caution">
    <text evidence="3">The sequence shown here is derived from an EMBL/GenBank/DDBJ whole genome shotgun (WGS) entry which is preliminary data.</text>
</comment>
<evidence type="ECO:0000259" key="2">
    <source>
        <dbReference type="Pfam" id="PF23265"/>
    </source>
</evidence>
<dbReference type="InterPro" id="IPR052557">
    <property type="entry name" value="CAP/Cytokinesis_protein"/>
</dbReference>
<dbReference type="AlphaFoldDB" id="A0A9D4GE09"/>
<reference evidence="3" key="1">
    <citation type="journal article" date="2019" name="bioRxiv">
        <title>The Genome of the Zebra Mussel, Dreissena polymorpha: A Resource for Invasive Species Research.</title>
        <authorList>
            <person name="McCartney M.A."/>
            <person name="Auch B."/>
            <person name="Kono T."/>
            <person name="Mallez S."/>
            <person name="Zhang Y."/>
            <person name="Obille A."/>
            <person name="Becker A."/>
            <person name="Abrahante J.E."/>
            <person name="Garbe J."/>
            <person name="Badalamenti J.P."/>
            <person name="Herman A."/>
            <person name="Mangelson H."/>
            <person name="Liachko I."/>
            <person name="Sullivan S."/>
            <person name="Sone E.D."/>
            <person name="Koren S."/>
            <person name="Silverstein K.A.T."/>
            <person name="Beckman K.B."/>
            <person name="Gohl D.M."/>
        </authorList>
    </citation>
    <scope>NUCLEOTIDE SEQUENCE</scope>
    <source>
        <strain evidence="3">Duluth1</strain>
        <tissue evidence="3">Whole animal</tissue>
    </source>
</reference>
<dbReference type="OrthoDB" id="6129702at2759"/>
<dbReference type="SUPFAM" id="SSF54001">
    <property type="entry name" value="Cysteine proteinases"/>
    <property type="match status" value="1"/>
</dbReference>
<proteinExistence type="predicted"/>
<keyword evidence="4" id="KW-1185">Reference proteome</keyword>
<dbReference type="PANTHER" id="PTHR46333:SF2">
    <property type="entry name" value="CYTOKINESIS PROTEIN 3"/>
    <property type="match status" value="1"/>
</dbReference>
<dbReference type="PANTHER" id="PTHR46333">
    <property type="entry name" value="CYTOKINESIS PROTEIN 3"/>
    <property type="match status" value="1"/>
</dbReference>
<dbReference type="InterPro" id="IPR056564">
    <property type="entry name" value="Ig-like_KY"/>
</dbReference>
<dbReference type="EMBL" id="JAIWYP010000006">
    <property type="protein sequence ID" value="KAH3812282.1"/>
    <property type="molecule type" value="Genomic_DNA"/>
</dbReference>
<protein>
    <recommendedName>
        <fullName evidence="5">Transglutaminase-like domain-containing protein</fullName>
    </recommendedName>
</protein>
<dbReference type="Pfam" id="PF23265">
    <property type="entry name" value="Ig-like_KY"/>
    <property type="match status" value="1"/>
</dbReference>
<reference evidence="3" key="2">
    <citation type="submission" date="2020-11" db="EMBL/GenBank/DDBJ databases">
        <authorList>
            <person name="McCartney M.A."/>
            <person name="Auch B."/>
            <person name="Kono T."/>
            <person name="Mallez S."/>
            <person name="Becker A."/>
            <person name="Gohl D.M."/>
            <person name="Silverstein K.A.T."/>
            <person name="Koren S."/>
            <person name="Bechman K.B."/>
            <person name="Herman A."/>
            <person name="Abrahante J.E."/>
            <person name="Garbe J."/>
        </authorList>
    </citation>
    <scope>NUCLEOTIDE SEQUENCE</scope>
    <source>
        <strain evidence="3">Duluth1</strain>
        <tissue evidence="3">Whole animal</tissue>
    </source>
</reference>
<evidence type="ECO:0000259" key="1">
    <source>
        <dbReference type="Pfam" id="PF01841"/>
    </source>
</evidence>
<dbReference type="Proteomes" id="UP000828390">
    <property type="component" value="Unassembled WGS sequence"/>
</dbReference>
<name>A0A9D4GE09_DREPO</name>
<dbReference type="Pfam" id="PF01841">
    <property type="entry name" value="Transglut_core"/>
    <property type="match status" value="1"/>
</dbReference>
<accession>A0A9D4GE09</accession>
<feature type="domain" description="KY-like immunoglobulin-like" evidence="2">
    <location>
        <begin position="307"/>
        <end position="405"/>
    </location>
</feature>
<evidence type="ECO:0000313" key="3">
    <source>
        <dbReference type="EMBL" id="KAH3812282.1"/>
    </source>
</evidence>
<feature type="domain" description="Transglutaminase-like" evidence="1">
    <location>
        <begin position="111"/>
        <end position="226"/>
    </location>
</feature>
<dbReference type="Gene3D" id="3.10.620.30">
    <property type="match status" value="1"/>
</dbReference>
<dbReference type="InterPro" id="IPR002931">
    <property type="entry name" value="Transglutaminase-like"/>
</dbReference>
<gene>
    <name evidence="3" type="ORF">DPMN_140708</name>
</gene>
<dbReference type="InterPro" id="IPR038765">
    <property type="entry name" value="Papain-like_cys_pep_sf"/>
</dbReference>
<evidence type="ECO:0008006" key="5">
    <source>
        <dbReference type="Google" id="ProtNLM"/>
    </source>
</evidence>
<organism evidence="3 4">
    <name type="scientific">Dreissena polymorpha</name>
    <name type="common">Zebra mussel</name>
    <name type="synonym">Mytilus polymorpha</name>
    <dbReference type="NCBI Taxonomy" id="45954"/>
    <lineage>
        <taxon>Eukaryota</taxon>
        <taxon>Metazoa</taxon>
        <taxon>Spiralia</taxon>
        <taxon>Lophotrochozoa</taxon>
        <taxon>Mollusca</taxon>
        <taxon>Bivalvia</taxon>
        <taxon>Autobranchia</taxon>
        <taxon>Heteroconchia</taxon>
        <taxon>Euheterodonta</taxon>
        <taxon>Imparidentia</taxon>
        <taxon>Neoheterodontei</taxon>
        <taxon>Myida</taxon>
        <taxon>Dreissenoidea</taxon>
        <taxon>Dreissenidae</taxon>
        <taxon>Dreissena</taxon>
    </lineage>
</organism>